<dbReference type="Proteomes" id="UP001465976">
    <property type="component" value="Unassembled WGS sequence"/>
</dbReference>
<dbReference type="CDD" id="cd01389">
    <property type="entry name" value="HMG-box_ROX1-like"/>
    <property type="match status" value="1"/>
</dbReference>
<dbReference type="PROSITE" id="PS50118">
    <property type="entry name" value="HMG_BOX_2"/>
    <property type="match status" value="1"/>
</dbReference>
<dbReference type="SUPFAM" id="SSF47095">
    <property type="entry name" value="HMG-box"/>
    <property type="match status" value="1"/>
</dbReference>
<evidence type="ECO:0000256" key="4">
    <source>
        <dbReference type="SAM" id="MobiDB-lite"/>
    </source>
</evidence>
<dbReference type="Pfam" id="PF00505">
    <property type="entry name" value="HMG_box"/>
    <property type="match status" value="1"/>
</dbReference>
<dbReference type="SMART" id="SM00398">
    <property type="entry name" value="HMG"/>
    <property type="match status" value="1"/>
</dbReference>
<dbReference type="Gene3D" id="1.10.30.10">
    <property type="entry name" value="High mobility group box domain"/>
    <property type="match status" value="1"/>
</dbReference>
<feature type="DNA-binding region" description="HMG box" evidence="3">
    <location>
        <begin position="15"/>
        <end position="93"/>
    </location>
</feature>
<dbReference type="PANTHER" id="PTHR10270">
    <property type="entry name" value="SOX TRANSCRIPTION FACTOR"/>
    <property type="match status" value="1"/>
</dbReference>
<evidence type="ECO:0000256" key="3">
    <source>
        <dbReference type="PROSITE-ProRule" id="PRU00267"/>
    </source>
</evidence>
<reference evidence="6 7" key="1">
    <citation type="submission" date="2024-02" db="EMBL/GenBank/DDBJ databases">
        <title>A draft genome for the cacao thread blight pathogen Marasmius crinis-equi.</title>
        <authorList>
            <person name="Cohen S.P."/>
            <person name="Baruah I.K."/>
            <person name="Amoako-Attah I."/>
            <person name="Bukari Y."/>
            <person name="Meinhardt L.W."/>
            <person name="Bailey B.A."/>
        </authorList>
    </citation>
    <scope>NUCLEOTIDE SEQUENCE [LARGE SCALE GENOMIC DNA]</scope>
    <source>
        <strain evidence="6 7">GH-76</strain>
    </source>
</reference>
<evidence type="ECO:0000313" key="7">
    <source>
        <dbReference type="Proteomes" id="UP001465976"/>
    </source>
</evidence>
<gene>
    <name evidence="6" type="ORF">V5O48_001965</name>
</gene>
<feature type="compositionally biased region" description="Polar residues" evidence="4">
    <location>
        <begin position="1"/>
        <end position="11"/>
    </location>
</feature>
<protein>
    <recommendedName>
        <fullName evidence="5">HMG box domain-containing protein</fullName>
    </recommendedName>
</protein>
<dbReference type="InterPro" id="IPR009071">
    <property type="entry name" value="HMG_box_dom"/>
</dbReference>
<organism evidence="6 7">
    <name type="scientific">Marasmius crinis-equi</name>
    <dbReference type="NCBI Taxonomy" id="585013"/>
    <lineage>
        <taxon>Eukaryota</taxon>
        <taxon>Fungi</taxon>
        <taxon>Dikarya</taxon>
        <taxon>Basidiomycota</taxon>
        <taxon>Agaricomycotina</taxon>
        <taxon>Agaricomycetes</taxon>
        <taxon>Agaricomycetidae</taxon>
        <taxon>Agaricales</taxon>
        <taxon>Marasmiineae</taxon>
        <taxon>Marasmiaceae</taxon>
        <taxon>Marasmius</taxon>
    </lineage>
</organism>
<name>A0ABR3FWX1_9AGAR</name>
<evidence type="ECO:0000313" key="6">
    <source>
        <dbReference type="EMBL" id="KAL0580031.1"/>
    </source>
</evidence>
<dbReference type="InterPro" id="IPR036910">
    <property type="entry name" value="HMG_box_dom_sf"/>
</dbReference>
<keyword evidence="1 3" id="KW-0238">DNA-binding</keyword>
<dbReference type="PANTHER" id="PTHR10270:SF161">
    <property type="entry name" value="SEX-DETERMINING REGION Y PROTEIN"/>
    <property type="match status" value="1"/>
</dbReference>
<feature type="region of interest" description="Disordered" evidence="4">
    <location>
        <begin position="78"/>
        <end position="150"/>
    </location>
</feature>
<evidence type="ECO:0000256" key="1">
    <source>
        <dbReference type="ARBA" id="ARBA00023125"/>
    </source>
</evidence>
<dbReference type="InterPro" id="IPR050140">
    <property type="entry name" value="SRY-related_HMG-box_TF-like"/>
</dbReference>
<proteinExistence type="predicted"/>
<evidence type="ECO:0000256" key="2">
    <source>
        <dbReference type="ARBA" id="ARBA00023163"/>
    </source>
</evidence>
<comment type="caution">
    <text evidence="6">The sequence shown here is derived from an EMBL/GenBank/DDBJ whole genome shotgun (WGS) entry which is preliminary data.</text>
</comment>
<keyword evidence="3" id="KW-0539">Nucleus</keyword>
<feature type="compositionally biased region" description="Low complexity" evidence="4">
    <location>
        <begin position="111"/>
        <end position="136"/>
    </location>
</feature>
<keyword evidence="7" id="KW-1185">Reference proteome</keyword>
<accession>A0ABR3FWX1</accession>
<sequence length="233" mass="26380">MSSSHVTSVPRTTKIPRPENPFILFRRDALNSGWVQKTSIDPHTGQLKNRSQAELSKEVGALWNKVPDELKRRYEVMAQKKKSEHKQMYPDYQFRPQRRPKKSEKEKTRSTRLSTTRMSASSSSDTYPNASTASPPSFHPPPPAPDQLVPSASYASHFESGIYAPAELHRSYHHESVPTSGTAYQQQSFQLAHGSSQVPVPSYNTHPPIGQFYPLHPFDGHIDPDLLNTEFWS</sequence>
<dbReference type="EMBL" id="JBAHYK010000041">
    <property type="protein sequence ID" value="KAL0580031.1"/>
    <property type="molecule type" value="Genomic_DNA"/>
</dbReference>
<feature type="region of interest" description="Disordered" evidence="4">
    <location>
        <begin position="1"/>
        <end position="20"/>
    </location>
</feature>
<feature type="domain" description="HMG box" evidence="5">
    <location>
        <begin position="15"/>
        <end position="93"/>
    </location>
</feature>
<keyword evidence="2" id="KW-0804">Transcription</keyword>
<evidence type="ECO:0000259" key="5">
    <source>
        <dbReference type="PROSITE" id="PS50118"/>
    </source>
</evidence>